<feature type="compositionally biased region" description="Basic and acidic residues" evidence="1">
    <location>
        <begin position="1"/>
        <end position="16"/>
    </location>
</feature>
<feature type="region of interest" description="Disordered" evidence="1">
    <location>
        <begin position="248"/>
        <end position="270"/>
    </location>
</feature>
<dbReference type="InterPro" id="IPR011990">
    <property type="entry name" value="TPR-like_helical_dom_sf"/>
</dbReference>
<protein>
    <submittedName>
        <fullName evidence="3">Zinc-ribbon domain containing protein</fullName>
    </submittedName>
</protein>
<dbReference type="EMBL" id="JADPUN010000192">
    <property type="protein sequence ID" value="MBF9131346.1"/>
    <property type="molecule type" value="Genomic_DNA"/>
</dbReference>
<evidence type="ECO:0000259" key="2">
    <source>
        <dbReference type="Pfam" id="PF13451"/>
    </source>
</evidence>
<evidence type="ECO:0000313" key="4">
    <source>
        <dbReference type="Proteomes" id="UP000638560"/>
    </source>
</evidence>
<dbReference type="Pfam" id="PF13451">
    <property type="entry name" value="zf_Tbcl"/>
    <property type="match status" value="1"/>
</dbReference>
<dbReference type="Gene3D" id="1.25.40.10">
    <property type="entry name" value="Tetratricopeptide repeat domain"/>
    <property type="match status" value="1"/>
</dbReference>
<sequence>MARNREAGQRSDRDHQGGFQPDPGTSSVPDHAGVTWEAHPRYGDIPYRDTAGGYDLDYRPALPAGAVRGDPHRQRDFCNHCQPPRYFYLDEERTCVECGRGFVFGATEQRFWYERLGFQIESVPIRCPACRRADRSRRRLQRRLAEATDAARRQPDDALAQLVLTAATVEHVCGLGTGSLDSAIRAARKAVRLDPNLHLAHYWEARAQELADRRDKAIEAYGQFIDAARHSKRRSTRQLLDDALRRRADLQARSTRSPDGGASNPGAVAG</sequence>
<dbReference type="Proteomes" id="UP000638560">
    <property type="component" value="Unassembled WGS sequence"/>
</dbReference>
<evidence type="ECO:0000256" key="1">
    <source>
        <dbReference type="SAM" id="MobiDB-lite"/>
    </source>
</evidence>
<comment type="caution">
    <text evidence="3">The sequence shown here is derived from an EMBL/GenBank/DDBJ whole genome shotgun (WGS) entry which is preliminary data.</text>
</comment>
<dbReference type="RefSeq" id="WP_196202904.1">
    <property type="nucleotide sequence ID" value="NZ_JADPUN010000192.1"/>
</dbReference>
<gene>
    <name evidence="3" type="ORF">I0C86_20610</name>
</gene>
<dbReference type="SUPFAM" id="SSF48452">
    <property type="entry name" value="TPR-like"/>
    <property type="match status" value="1"/>
</dbReference>
<dbReference type="InterPro" id="IPR025306">
    <property type="entry name" value="Zn-bnd_dom_prob"/>
</dbReference>
<keyword evidence="4" id="KW-1185">Reference proteome</keyword>
<organism evidence="3 4">
    <name type="scientific">Plantactinospora alkalitolerans</name>
    <dbReference type="NCBI Taxonomy" id="2789879"/>
    <lineage>
        <taxon>Bacteria</taxon>
        <taxon>Bacillati</taxon>
        <taxon>Actinomycetota</taxon>
        <taxon>Actinomycetes</taxon>
        <taxon>Micromonosporales</taxon>
        <taxon>Micromonosporaceae</taxon>
        <taxon>Plantactinospora</taxon>
    </lineage>
</organism>
<proteinExistence type="predicted"/>
<accession>A0ABS0GYP3</accession>
<reference evidence="3 4" key="1">
    <citation type="submission" date="2020-11" db="EMBL/GenBank/DDBJ databases">
        <title>A novel isolate from a Black sea contaminated sediment with potential to produce alkanes: Plantactinospora alkalitolerans sp. nov.</title>
        <authorList>
            <person name="Carro L."/>
            <person name="Veyisoglu A."/>
            <person name="Guven K."/>
            <person name="Schumann P."/>
            <person name="Klenk H.-P."/>
            <person name="Sahin N."/>
        </authorList>
    </citation>
    <scope>NUCLEOTIDE SEQUENCE [LARGE SCALE GENOMIC DNA]</scope>
    <source>
        <strain evidence="3 4">S1510</strain>
    </source>
</reference>
<feature type="region of interest" description="Disordered" evidence="1">
    <location>
        <begin position="1"/>
        <end position="35"/>
    </location>
</feature>
<name>A0ABS0GYP3_9ACTN</name>
<feature type="domain" description="Probable zinc-binding" evidence="2">
    <location>
        <begin position="90"/>
        <end position="138"/>
    </location>
</feature>
<evidence type="ECO:0000313" key="3">
    <source>
        <dbReference type="EMBL" id="MBF9131346.1"/>
    </source>
</evidence>